<dbReference type="Proteomes" id="UP000008367">
    <property type="component" value="Unassembled WGS sequence"/>
</dbReference>
<comment type="caution">
    <text evidence="1">The sequence shown here is derived from an EMBL/GenBank/DDBJ whole genome shotgun (WGS) entry which is preliminary data.</text>
</comment>
<feature type="non-terminal residue" evidence="1">
    <location>
        <position position="52"/>
    </location>
</feature>
<name>A0A454CRJ8_VIBHA</name>
<evidence type="ECO:0000313" key="2">
    <source>
        <dbReference type="Proteomes" id="UP000008367"/>
    </source>
</evidence>
<organism evidence="1 2">
    <name type="scientific">Vibrio harveyi</name>
    <name type="common">Beneckea harveyi</name>
    <dbReference type="NCBI Taxonomy" id="669"/>
    <lineage>
        <taxon>Bacteria</taxon>
        <taxon>Pseudomonadati</taxon>
        <taxon>Pseudomonadota</taxon>
        <taxon>Gammaproteobacteria</taxon>
        <taxon>Vibrionales</taxon>
        <taxon>Vibrionaceae</taxon>
        <taxon>Vibrio</taxon>
    </lineage>
</organism>
<protein>
    <submittedName>
        <fullName evidence="1">Uncharacterized protein</fullName>
    </submittedName>
</protein>
<dbReference type="AlphaFoldDB" id="A0A454CRJ8"/>
<evidence type="ECO:0000313" key="1">
    <source>
        <dbReference type="EMBL" id="EKM29019.1"/>
    </source>
</evidence>
<proteinExistence type="predicted"/>
<sequence length="52" mass="5989">MVTLRYVNTADAIKSTASSTKLSCNFPDIVRFIHKLLTTMSLKYNDVYKNFK</sequence>
<dbReference type="EMBL" id="AJSR01002277">
    <property type="protein sequence ID" value="EKM29019.1"/>
    <property type="molecule type" value="Genomic_DNA"/>
</dbReference>
<gene>
    <name evidence="1" type="ORF">VCHENC02_5134</name>
</gene>
<reference evidence="1 2" key="1">
    <citation type="submission" date="2012-10" db="EMBL/GenBank/DDBJ databases">
        <title>Genome sequence of Vibrio Cholerae HENC-02.</title>
        <authorList>
            <person name="Eppinger M."/>
            <person name="Hasan N.A."/>
            <person name="Sengamalay N."/>
            <person name="Hine E."/>
            <person name="Su Q."/>
            <person name="Daugherty S.C."/>
            <person name="Young S."/>
            <person name="Sadzewicz L."/>
            <person name="Tallon L."/>
            <person name="Cebula T.A."/>
            <person name="Ravel J."/>
            <person name="Colwell R.R."/>
        </authorList>
    </citation>
    <scope>NUCLEOTIDE SEQUENCE [LARGE SCALE GENOMIC DNA]</scope>
    <source>
        <strain evidence="1 2">HENC-02</strain>
    </source>
</reference>
<accession>A0A454CRJ8</accession>